<name>A0AAV7ECN1_ARIFI</name>
<evidence type="ECO:0000256" key="4">
    <source>
        <dbReference type="PROSITE-ProRule" id="PRU00207"/>
    </source>
</evidence>
<dbReference type="InterPro" id="IPR001293">
    <property type="entry name" value="Znf_TRAF"/>
</dbReference>
<keyword evidence="1 4" id="KW-0479">Metal-binding</keyword>
<accession>A0AAV7ECN1</accession>
<keyword evidence="7" id="KW-1185">Reference proteome</keyword>
<dbReference type="AlphaFoldDB" id="A0AAV7ECN1"/>
<dbReference type="PANTHER" id="PTHR10131">
    <property type="entry name" value="TNF RECEPTOR ASSOCIATED FACTOR"/>
    <property type="match status" value="1"/>
</dbReference>
<evidence type="ECO:0000256" key="2">
    <source>
        <dbReference type="ARBA" id="ARBA00022771"/>
    </source>
</evidence>
<gene>
    <name evidence="6" type="ORF">H6P81_016827</name>
</gene>
<keyword evidence="3 4" id="KW-0862">Zinc</keyword>
<dbReference type="InterPro" id="IPR013083">
    <property type="entry name" value="Znf_RING/FYVE/PHD"/>
</dbReference>
<evidence type="ECO:0000256" key="1">
    <source>
        <dbReference type="ARBA" id="ARBA00022723"/>
    </source>
</evidence>
<dbReference type="Gene3D" id="3.30.40.10">
    <property type="entry name" value="Zinc/RING finger domain, C3HC4 (zinc finger)"/>
    <property type="match status" value="1"/>
</dbReference>
<reference evidence="6 7" key="1">
    <citation type="submission" date="2021-07" db="EMBL/GenBank/DDBJ databases">
        <title>The Aristolochia fimbriata genome: insights into angiosperm evolution, floral development and chemical biosynthesis.</title>
        <authorList>
            <person name="Jiao Y."/>
        </authorList>
    </citation>
    <scope>NUCLEOTIDE SEQUENCE [LARGE SCALE GENOMIC DNA]</scope>
    <source>
        <strain evidence="6">IBCAS-2021</strain>
        <tissue evidence="6">Leaf</tissue>
    </source>
</reference>
<protein>
    <recommendedName>
        <fullName evidence="5">TRAF-type domain-containing protein</fullName>
    </recommendedName>
</protein>
<evidence type="ECO:0000313" key="7">
    <source>
        <dbReference type="Proteomes" id="UP000825729"/>
    </source>
</evidence>
<dbReference type="Proteomes" id="UP000825729">
    <property type="component" value="Unassembled WGS sequence"/>
</dbReference>
<dbReference type="PANTHER" id="PTHR10131:SF161">
    <property type="entry name" value="F26K24.24 PROTEIN"/>
    <property type="match status" value="1"/>
</dbReference>
<comment type="caution">
    <text evidence="6">The sequence shown here is derived from an EMBL/GenBank/DDBJ whole genome shotgun (WGS) entry which is preliminary data.</text>
</comment>
<dbReference type="GO" id="GO:0008270">
    <property type="term" value="F:zinc ion binding"/>
    <property type="evidence" value="ECO:0007669"/>
    <property type="project" value="UniProtKB-KW"/>
</dbReference>
<sequence length="347" mass="39279">MRPEEPVAVQENVDVPVLDVGSEQKKVEAMKGGGSLFSCGFCDIELVHKLAQVLLMGLSAACVDNTTGDLFKSPALVAVNMRKEMVEYLIQRSDAFVAETLIAELNEGTETFDNPIEVISIFLDDFLGLKRNLPSRVSSWLIGEWREDKIDEFVHEMVMSGFWLMDRRKSVAEMLLKNVDHQSIYHCNMKFESIEELQAHKTQCKFRAVSCSSEGCRGTFCAMNLGKHESTCPFKLLQCEQKCPEIIMRCEMDKHCITVCPMRLINCPFHQVGCQSAIPGCTLEQHCSEFLQAHVLQVLCVIHKDGSEDDLRLWLEQLKQLPSFNQLAEGQTVRALTWKLKDLEAEL</sequence>
<feature type="zinc finger region" description="TRAF-type" evidence="4">
    <location>
        <begin position="228"/>
        <end position="284"/>
    </location>
</feature>
<dbReference type="Pfam" id="PF02176">
    <property type="entry name" value="zf-TRAF"/>
    <property type="match status" value="1"/>
</dbReference>
<organism evidence="6 7">
    <name type="scientific">Aristolochia fimbriata</name>
    <name type="common">White veined hardy Dutchman's pipe vine</name>
    <dbReference type="NCBI Taxonomy" id="158543"/>
    <lineage>
        <taxon>Eukaryota</taxon>
        <taxon>Viridiplantae</taxon>
        <taxon>Streptophyta</taxon>
        <taxon>Embryophyta</taxon>
        <taxon>Tracheophyta</taxon>
        <taxon>Spermatophyta</taxon>
        <taxon>Magnoliopsida</taxon>
        <taxon>Magnoliidae</taxon>
        <taxon>Piperales</taxon>
        <taxon>Aristolochiaceae</taxon>
        <taxon>Aristolochia</taxon>
    </lineage>
</organism>
<dbReference type="PROSITE" id="PS50145">
    <property type="entry name" value="ZF_TRAF"/>
    <property type="match status" value="1"/>
</dbReference>
<dbReference type="EMBL" id="JAINDJ010000006">
    <property type="protein sequence ID" value="KAG9445487.1"/>
    <property type="molecule type" value="Genomic_DNA"/>
</dbReference>
<feature type="domain" description="TRAF-type" evidence="5">
    <location>
        <begin position="228"/>
        <end position="284"/>
    </location>
</feature>
<proteinExistence type="predicted"/>
<evidence type="ECO:0000259" key="5">
    <source>
        <dbReference type="PROSITE" id="PS50145"/>
    </source>
</evidence>
<evidence type="ECO:0000313" key="6">
    <source>
        <dbReference type="EMBL" id="KAG9445487.1"/>
    </source>
</evidence>
<evidence type="ECO:0000256" key="3">
    <source>
        <dbReference type="ARBA" id="ARBA00022833"/>
    </source>
</evidence>
<keyword evidence="2 4" id="KW-0863">Zinc-finger</keyword>